<dbReference type="Pfam" id="PF21965">
    <property type="entry name" value="SAMP2"/>
    <property type="match status" value="1"/>
</dbReference>
<dbReference type="Proteomes" id="UP001320159">
    <property type="component" value="Unassembled WGS sequence"/>
</dbReference>
<dbReference type="EMBL" id="PGCK01000014">
    <property type="protein sequence ID" value="MCD1296126.1"/>
    <property type="molecule type" value="Genomic_DNA"/>
</dbReference>
<sequence>MKIPVKIYAGKVSSMDVELPEGSTYIDLLDTLKINPETVIVFKNGTPVAVDSNVTSGNVDIMRVVSGG</sequence>
<dbReference type="Gene3D" id="3.10.20.30">
    <property type="match status" value="1"/>
</dbReference>
<name>A0AAP2W8K7_9EURY</name>
<protein>
    <submittedName>
        <fullName evidence="1">Thiamine biosynthesis protein ThiS</fullName>
    </submittedName>
</protein>
<evidence type="ECO:0000313" key="2">
    <source>
        <dbReference type="Proteomes" id="UP001320159"/>
    </source>
</evidence>
<reference evidence="1 2" key="1">
    <citation type="submission" date="2017-11" db="EMBL/GenBank/DDBJ databases">
        <title>Isolation and Characterization of Family Methanocellaceae Species from Potential Methane Hydrate Area Offshore Southwestern Taiwan.</title>
        <authorList>
            <person name="Zhang W.-L."/>
            <person name="Chen W.-C."/>
            <person name="Lai M.-C."/>
            <person name="Chen S.-C."/>
        </authorList>
    </citation>
    <scope>NUCLEOTIDE SEQUENCE [LARGE SCALE GENOMIC DNA]</scope>
    <source>
        <strain evidence="1 2">CWC-04</strain>
    </source>
</reference>
<accession>A0AAP2W8K7</accession>
<dbReference type="SUPFAM" id="SSF54285">
    <property type="entry name" value="MoaD/ThiS"/>
    <property type="match status" value="1"/>
</dbReference>
<evidence type="ECO:0000313" key="1">
    <source>
        <dbReference type="EMBL" id="MCD1296126.1"/>
    </source>
</evidence>
<proteinExistence type="predicted"/>
<dbReference type="InterPro" id="IPR016155">
    <property type="entry name" value="Mopterin_synth/thiamin_S_b"/>
</dbReference>
<dbReference type="AlphaFoldDB" id="A0AAP2W8K7"/>
<dbReference type="InterPro" id="IPR053833">
    <property type="entry name" value="SAMP2"/>
</dbReference>
<keyword evidence="2" id="KW-1185">Reference proteome</keyword>
<gene>
    <name evidence="1" type="ORF">CUJ83_14075</name>
</gene>
<organism evidence="1 2">
    <name type="scientific">Methanooceanicella nereidis</name>
    <dbReference type="NCBI Taxonomy" id="2052831"/>
    <lineage>
        <taxon>Archaea</taxon>
        <taxon>Methanobacteriati</taxon>
        <taxon>Methanobacteriota</taxon>
        <taxon>Stenosarchaea group</taxon>
        <taxon>Methanomicrobia</taxon>
        <taxon>Methanocellales</taxon>
        <taxon>Methanocellaceae</taxon>
        <taxon>Methanooceanicella</taxon>
    </lineage>
</organism>
<dbReference type="InterPro" id="IPR012675">
    <property type="entry name" value="Beta-grasp_dom_sf"/>
</dbReference>
<comment type="caution">
    <text evidence="1">The sequence shown here is derived from an EMBL/GenBank/DDBJ whole genome shotgun (WGS) entry which is preliminary data.</text>
</comment>